<evidence type="ECO:0000313" key="2">
    <source>
        <dbReference type="EMBL" id="WJW66122.1"/>
    </source>
</evidence>
<feature type="domain" description="Antitoxin FitA-like ribbon-helix-helix" evidence="1">
    <location>
        <begin position="8"/>
        <end position="35"/>
    </location>
</feature>
<evidence type="ECO:0000313" key="3">
    <source>
        <dbReference type="Proteomes" id="UP001431572"/>
    </source>
</evidence>
<protein>
    <recommendedName>
        <fullName evidence="1">Antitoxin FitA-like ribbon-helix-helix domain-containing protein</fullName>
    </recommendedName>
</protein>
<accession>A0ABY9AZ39</accession>
<sequence>MSQEITVNLPEPVYQRLKERAEQTRRSVEDELVEIAATIIPEDEKLPADLANTVAALQLLDDKTVWQAARTHLSAKQIGRMEKLHDKRRNNSLTVAEEKELTDLINDYEKVIVLRSEAMDILIERGYDISKLTKLTNKKIA</sequence>
<keyword evidence="3" id="KW-1185">Reference proteome</keyword>
<dbReference type="Proteomes" id="UP001431572">
    <property type="component" value="Chromosome 1"/>
</dbReference>
<dbReference type="InterPro" id="IPR010985">
    <property type="entry name" value="Ribbon_hlx_hlx"/>
</dbReference>
<dbReference type="RefSeq" id="WP_341468003.1">
    <property type="nucleotide sequence ID" value="NZ_CP128399.1"/>
</dbReference>
<proteinExistence type="predicted"/>
<gene>
    <name evidence="2" type="ORF">OZ401_001910</name>
</gene>
<organism evidence="2 3">
    <name type="scientific">Candidatus Chlorohelix allophototropha</name>
    <dbReference type="NCBI Taxonomy" id="3003348"/>
    <lineage>
        <taxon>Bacteria</taxon>
        <taxon>Bacillati</taxon>
        <taxon>Chloroflexota</taxon>
        <taxon>Chloroflexia</taxon>
        <taxon>Candidatus Chloroheliales</taxon>
        <taxon>Candidatus Chloroheliaceae</taxon>
        <taxon>Candidatus Chlorohelix</taxon>
    </lineage>
</organism>
<dbReference type="EMBL" id="CP128399">
    <property type="protein sequence ID" value="WJW66122.1"/>
    <property type="molecule type" value="Genomic_DNA"/>
</dbReference>
<dbReference type="Pfam" id="PF22513">
    <property type="entry name" value="FitA-like_RHH"/>
    <property type="match status" value="1"/>
</dbReference>
<reference evidence="2" key="1">
    <citation type="journal article" date="2024" name="Nature">
        <title>Anoxygenic phototroph of the Chloroflexota uses a type I reaction centre.</title>
        <authorList>
            <person name="Tsuji J.M."/>
            <person name="Shaw N.A."/>
            <person name="Nagashima S."/>
            <person name="Venkiteswaran J.J."/>
            <person name="Schiff S.L."/>
            <person name="Watanabe T."/>
            <person name="Fukui M."/>
            <person name="Hanada S."/>
            <person name="Tank M."/>
            <person name="Neufeld J.D."/>
        </authorList>
    </citation>
    <scope>NUCLEOTIDE SEQUENCE</scope>
    <source>
        <strain evidence="2">L227-S17</strain>
    </source>
</reference>
<dbReference type="SUPFAM" id="SSF47598">
    <property type="entry name" value="Ribbon-helix-helix"/>
    <property type="match status" value="1"/>
</dbReference>
<dbReference type="InterPro" id="IPR053853">
    <property type="entry name" value="FitA-like_RHH"/>
</dbReference>
<evidence type="ECO:0000259" key="1">
    <source>
        <dbReference type="Pfam" id="PF22513"/>
    </source>
</evidence>
<name>A0ABY9AZ39_9CHLR</name>